<evidence type="ECO:0000313" key="2">
    <source>
        <dbReference type="EMBL" id="BCE25140.1"/>
    </source>
</evidence>
<dbReference type="EMBL" id="AP023099">
    <property type="protein sequence ID" value="BCE94895.1"/>
    <property type="molecule type" value="Genomic_DNA"/>
</dbReference>
<feature type="signal peptide" evidence="1">
    <location>
        <begin position="1"/>
        <end position="20"/>
    </location>
</feature>
<dbReference type="EMBL" id="AP023094">
    <property type="protein sequence ID" value="BCE51399.1"/>
    <property type="molecule type" value="Genomic_DNA"/>
</dbReference>
<reference evidence="8" key="8">
    <citation type="submission" date="2020-05" db="EMBL/GenBank/DDBJ databases">
        <title>Complete genome sequence of Bradyrhizobium diazoefficiens XF9 isolated from soybean nodule.</title>
        <authorList>
            <person name="Noda R."/>
            <person name="Kakizaki K."/>
            <person name="Minamisawa K."/>
        </authorList>
    </citation>
    <scope>NUCLEOTIDE SEQUENCE</scope>
    <source>
        <strain evidence="8">XF9</strain>
    </source>
</reference>
<evidence type="ECO:0000313" key="8">
    <source>
        <dbReference type="EMBL" id="BCE86117.1"/>
    </source>
</evidence>
<dbReference type="EMBL" id="AP023092">
    <property type="protein sequence ID" value="BCE33894.1"/>
    <property type="molecule type" value="Genomic_DNA"/>
</dbReference>
<keyword evidence="1" id="KW-0732">Signal</keyword>
<reference evidence="2" key="1">
    <citation type="submission" date="2020-05" db="EMBL/GenBank/DDBJ databases">
        <title>Complete genome sequence of Bradyrhizobium diazoefficiens XF1 isolated from soybean nodule.</title>
        <authorList>
            <person name="Noda R."/>
            <person name="Kakizaki K."/>
            <person name="Minamisawa K."/>
        </authorList>
    </citation>
    <scope>NUCLEOTIDE SEQUENCE</scope>
    <source>
        <strain evidence="2">XF1</strain>
    </source>
</reference>
<dbReference type="RefSeq" id="WP_038965480.1">
    <property type="nucleotide sequence ID" value="NZ_AJQI01000073.1"/>
</dbReference>
<evidence type="ECO:0000313" key="5">
    <source>
        <dbReference type="EMBL" id="BCE51399.1"/>
    </source>
</evidence>
<reference evidence="6" key="6">
    <citation type="submission" date="2020-05" db="EMBL/GenBank/DDBJ databases">
        <title>Complete genome sequence of Bradyrhizobium diazoefficiens XF5 isolated from soybean nodule.</title>
        <authorList>
            <person name="Noda R."/>
            <person name="Kakizaki K."/>
            <person name="Minamisawa K."/>
        </authorList>
    </citation>
    <scope>NUCLEOTIDE SEQUENCE</scope>
    <source>
        <strain evidence="6">XF5</strain>
    </source>
</reference>
<dbReference type="AlphaFoldDB" id="A0A809YRF3"/>
<evidence type="ECO:0000313" key="7">
    <source>
        <dbReference type="EMBL" id="BCE68824.1"/>
    </source>
</evidence>
<sequence length="173" mass="18781">MTKIVFLATAALAWAGPALANAFDDCVLNKMAGVTSDAAAKAIKEACLRKNSVVIDEGDLRGLRIVGGGYGRYGISNTAGFTAEVKNDTGYIVTEITFGIVIADGQPEYFRVDNFLYQEPGVIYTGLPPDPTVSMRIDPGRSHKFQFSADRPEIDKKKKWNWFIAGAKGIVTR</sequence>
<reference evidence="5" key="5">
    <citation type="submission" date="2020-05" db="EMBL/GenBank/DDBJ databases">
        <title>Complete genome sequence of Bradyrhizobium diazoefficiens XF4 isolated from soybean nodule.</title>
        <authorList>
            <person name="Noda R."/>
            <person name="Kakizaki K."/>
            <person name="Minamisawa K."/>
        </authorList>
    </citation>
    <scope>NUCLEOTIDE SEQUENCE</scope>
    <source>
        <strain evidence="5">XF4</strain>
    </source>
</reference>
<evidence type="ECO:0000313" key="6">
    <source>
        <dbReference type="EMBL" id="BCE60140.1"/>
    </source>
</evidence>
<reference evidence="4" key="4">
    <citation type="submission" date="2020-05" db="EMBL/GenBank/DDBJ databases">
        <title>Complete genome sequence of Bradyrhizobium diazoefficiens XF3 isolated from soybean nodule.</title>
        <authorList>
            <person name="Noda R."/>
            <person name="Kakizaki K."/>
            <person name="Minamisawa K."/>
        </authorList>
    </citation>
    <scope>NUCLEOTIDE SEQUENCE</scope>
    <source>
        <strain evidence="4">XF3</strain>
    </source>
</reference>
<evidence type="ECO:0000313" key="4">
    <source>
        <dbReference type="EMBL" id="BCE42574.1"/>
    </source>
</evidence>
<reference evidence="9" key="2">
    <citation type="submission" date="2020-05" db="EMBL/GenBank/DDBJ databases">
        <title>Complete genome sequence of Bradyrhizobium diazoefficiens XF10 isolated from soybean nodule.</title>
        <authorList>
            <person name="Noda R."/>
            <person name="Kakizaki K."/>
            <person name="Minamisawa K."/>
        </authorList>
    </citation>
    <scope>NUCLEOTIDE SEQUENCE</scope>
    <source>
        <strain evidence="9">XF10</strain>
    </source>
</reference>
<dbReference type="EMBL" id="AP023096">
    <property type="protein sequence ID" value="BCE68824.1"/>
    <property type="molecule type" value="Genomic_DNA"/>
</dbReference>
<reference evidence="7" key="7">
    <citation type="submission" date="2020-05" db="EMBL/GenBank/DDBJ databases">
        <title>Complete genome sequence of Bradyrhizobium diazoefficiens XF6 isolated from soybean nodule.</title>
        <authorList>
            <person name="Noda R."/>
            <person name="Kakizaki K."/>
            <person name="Minamisawa K."/>
        </authorList>
    </citation>
    <scope>NUCLEOTIDE SEQUENCE</scope>
    <source>
        <strain evidence="7">XF6</strain>
    </source>
</reference>
<dbReference type="EMBL" id="AP023091">
    <property type="protein sequence ID" value="BCE25140.1"/>
    <property type="molecule type" value="Genomic_DNA"/>
</dbReference>
<accession>A0A809YRF3</accession>
<proteinExistence type="predicted"/>
<evidence type="ECO:0000313" key="9">
    <source>
        <dbReference type="EMBL" id="BCE94895.1"/>
    </source>
</evidence>
<dbReference type="EMBL" id="AP023095">
    <property type="protein sequence ID" value="BCE60140.1"/>
    <property type="molecule type" value="Genomic_DNA"/>
</dbReference>
<evidence type="ECO:0000256" key="1">
    <source>
        <dbReference type="SAM" id="SignalP"/>
    </source>
</evidence>
<dbReference type="EMBL" id="AP023098">
    <property type="protein sequence ID" value="BCE86117.1"/>
    <property type="molecule type" value="Genomic_DNA"/>
</dbReference>
<gene>
    <name evidence="9" type="ORF">XF10B_76930</name>
    <name evidence="2" type="ORF">XF1B_78210</name>
    <name evidence="3" type="ORF">XF2B_76630</name>
    <name evidence="4" type="ORF">XF3B_76050</name>
    <name evidence="5" type="ORF">XF4B_77480</name>
    <name evidence="6" type="ORF">XF5B_76520</name>
    <name evidence="7" type="ORF">XF6B_76230</name>
    <name evidence="8" type="ORF">XF9B_75380</name>
</gene>
<protein>
    <submittedName>
        <fullName evidence="4">Uncharacterized protein</fullName>
    </submittedName>
</protein>
<evidence type="ECO:0000313" key="3">
    <source>
        <dbReference type="EMBL" id="BCE33894.1"/>
    </source>
</evidence>
<name>A0A809YRF3_9BRAD</name>
<feature type="chain" id="PRO_5036220500" evidence="1">
    <location>
        <begin position="21"/>
        <end position="173"/>
    </location>
</feature>
<dbReference type="EMBL" id="AP023093">
    <property type="protein sequence ID" value="BCE42574.1"/>
    <property type="molecule type" value="Genomic_DNA"/>
</dbReference>
<dbReference type="GeneID" id="46496268"/>
<organism evidence="4">
    <name type="scientific">Bradyrhizobium diazoefficiens</name>
    <dbReference type="NCBI Taxonomy" id="1355477"/>
    <lineage>
        <taxon>Bacteria</taxon>
        <taxon>Pseudomonadati</taxon>
        <taxon>Pseudomonadota</taxon>
        <taxon>Alphaproteobacteria</taxon>
        <taxon>Hyphomicrobiales</taxon>
        <taxon>Nitrobacteraceae</taxon>
        <taxon>Bradyrhizobium</taxon>
    </lineage>
</organism>
<reference evidence="3" key="3">
    <citation type="submission" date="2020-05" db="EMBL/GenBank/DDBJ databases">
        <title>Complete genome sequence of Bradyrhizobium diazoefficiens XF2 isolated from soybean nodule.</title>
        <authorList>
            <person name="Noda R."/>
            <person name="Kakizaki K."/>
            <person name="Minamisawa K."/>
        </authorList>
    </citation>
    <scope>NUCLEOTIDE SEQUENCE</scope>
    <source>
        <strain evidence="3">XF2</strain>
    </source>
</reference>